<evidence type="ECO:0000313" key="1">
    <source>
        <dbReference type="WBParaSite" id="EVEC_0000429901-mRNA-1"/>
    </source>
</evidence>
<dbReference type="AlphaFoldDB" id="A0A0N4V2Q9"/>
<protein>
    <submittedName>
        <fullName evidence="1">Secreted protein</fullName>
    </submittedName>
</protein>
<dbReference type="WBParaSite" id="EVEC_0000429901-mRNA-1">
    <property type="protein sequence ID" value="EVEC_0000429901-mRNA-1"/>
    <property type="gene ID" value="EVEC_0000429901"/>
</dbReference>
<proteinExistence type="predicted"/>
<accession>A0A0N4V2Q9</accession>
<organism evidence="1">
    <name type="scientific">Enterobius vermicularis</name>
    <name type="common">Human pinworm</name>
    <dbReference type="NCBI Taxonomy" id="51028"/>
    <lineage>
        <taxon>Eukaryota</taxon>
        <taxon>Metazoa</taxon>
        <taxon>Ecdysozoa</taxon>
        <taxon>Nematoda</taxon>
        <taxon>Chromadorea</taxon>
        <taxon>Rhabditida</taxon>
        <taxon>Spirurina</taxon>
        <taxon>Oxyuridomorpha</taxon>
        <taxon>Oxyuroidea</taxon>
        <taxon>Oxyuridae</taxon>
        <taxon>Enterobius</taxon>
    </lineage>
</organism>
<reference evidence="1" key="1">
    <citation type="submission" date="2017-02" db="UniProtKB">
        <authorList>
            <consortium name="WormBaseParasite"/>
        </authorList>
    </citation>
    <scope>IDENTIFICATION</scope>
</reference>
<name>A0A0N4V2Q9_ENTVE</name>
<sequence length="95" mass="8625">LVFVGGGGCSGGVVDVAIAIAIVVAAVVGVGGGVGGGGGGGGGGGDDIGGMPDAGAIATTDIGTDVGTAEIRLTIPAVAESDESVNSYVPPEDEV</sequence>